<sequence length="399" mass="45724">MAQQYSNLPGHSSRKPQKNQKSQLGADAKEVLSTKIINNQPKFFKEACVQYNSHRLWVLFSRMWYTVTPLETWGVYLDQVDSEWGQAFEYCKIINCQASTDFDIRRKWPIANNYAQFLVSHKNLPLLADNHRVFVSLGSLSFPEFRQWFPLASRTTGRSLGMFFGVLFNIFFDQAAMQPPPFFPFSPPGLNIPNISIRPTNYLATAIFNIINISLWHLYRTNAIAKIAGFLIVAMRAAIDGNRPVIDMVLSHMDQLDERLPLCKIPLFKESQVHYLRVIANYRLESALKFMKSIWGDIEDVPLDTNSSTAFIDQNYQWLTPEGDLHQMVPSGALESDNMVLARVKVGGPLDRQLKEFQFTRHLVDAQIYVQNNQMHPETEPEPVLILPVLGGQNTQELL</sequence>
<feature type="compositionally biased region" description="Polar residues" evidence="1">
    <location>
        <begin position="1"/>
        <end position="10"/>
    </location>
</feature>
<evidence type="ECO:0000256" key="1">
    <source>
        <dbReference type="SAM" id="MobiDB-lite"/>
    </source>
</evidence>
<keyword evidence="3" id="KW-1185">Reference proteome</keyword>
<dbReference type="AlphaFoldDB" id="A0A4P9ZPU1"/>
<protein>
    <submittedName>
        <fullName evidence="2">Uncharacterized protein</fullName>
    </submittedName>
</protein>
<evidence type="ECO:0000313" key="2">
    <source>
        <dbReference type="EMBL" id="RKP35464.1"/>
    </source>
</evidence>
<evidence type="ECO:0000313" key="3">
    <source>
        <dbReference type="Proteomes" id="UP000268162"/>
    </source>
</evidence>
<dbReference type="EMBL" id="ML002864">
    <property type="protein sequence ID" value="RKP35464.1"/>
    <property type="molecule type" value="Genomic_DNA"/>
</dbReference>
<proteinExistence type="predicted"/>
<feature type="region of interest" description="Disordered" evidence="1">
    <location>
        <begin position="1"/>
        <end position="24"/>
    </location>
</feature>
<name>A0A4P9ZPU1_9FUNG</name>
<reference evidence="3" key="1">
    <citation type="journal article" date="2018" name="Nat. Microbiol.">
        <title>Leveraging single-cell genomics to expand the fungal tree of life.</title>
        <authorList>
            <person name="Ahrendt S.R."/>
            <person name="Quandt C.A."/>
            <person name="Ciobanu D."/>
            <person name="Clum A."/>
            <person name="Salamov A."/>
            <person name="Andreopoulos B."/>
            <person name="Cheng J.F."/>
            <person name="Woyke T."/>
            <person name="Pelin A."/>
            <person name="Henrissat B."/>
            <person name="Reynolds N.K."/>
            <person name="Benny G.L."/>
            <person name="Smith M.E."/>
            <person name="James T.Y."/>
            <person name="Grigoriev I.V."/>
        </authorList>
    </citation>
    <scope>NUCLEOTIDE SEQUENCE [LARGE SCALE GENOMIC DNA]</scope>
    <source>
        <strain evidence="3">RSA 468</strain>
    </source>
</reference>
<organism evidence="2 3">
    <name type="scientific">Dimargaris cristalligena</name>
    <dbReference type="NCBI Taxonomy" id="215637"/>
    <lineage>
        <taxon>Eukaryota</taxon>
        <taxon>Fungi</taxon>
        <taxon>Fungi incertae sedis</taxon>
        <taxon>Zoopagomycota</taxon>
        <taxon>Kickxellomycotina</taxon>
        <taxon>Dimargaritomycetes</taxon>
        <taxon>Dimargaritales</taxon>
        <taxon>Dimargaritaceae</taxon>
        <taxon>Dimargaris</taxon>
    </lineage>
</organism>
<dbReference type="Proteomes" id="UP000268162">
    <property type="component" value="Unassembled WGS sequence"/>
</dbReference>
<gene>
    <name evidence="2" type="ORF">BJ085DRAFT_28246</name>
</gene>
<accession>A0A4P9ZPU1</accession>